<protein>
    <submittedName>
        <fullName evidence="1">MoaD/ThiS family protein</fullName>
    </submittedName>
</protein>
<dbReference type="Gene3D" id="3.10.20.30">
    <property type="match status" value="1"/>
</dbReference>
<gene>
    <name evidence="1" type="ORF">EAE32_04135</name>
</gene>
<dbReference type="SUPFAM" id="SSF54285">
    <property type="entry name" value="MoaD/ThiS"/>
    <property type="match status" value="1"/>
</dbReference>
<dbReference type="Pfam" id="PF02597">
    <property type="entry name" value="ThiS"/>
    <property type="match status" value="1"/>
</dbReference>
<proteinExistence type="predicted"/>
<dbReference type="InterPro" id="IPR012675">
    <property type="entry name" value="Beta-grasp_dom_sf"/>
</dbReference>
<dbReference type="InterPro" id="IPR003749">
    <property type="entry name" value="ThiS/MoaD-like"/>
</dbReference>
<reference evidence="1 2" key="1">
    <citation type="submission" date="2018-10" db="EMBL/GenBank/DDBJ databases">
        <title>Kocuria tytonicola, new bacteria from the preen glands of American barn owls (Tyto furcata).</title>
        <authorList>
            <person name="Braun M.S."/>
            <person name="Wang E."/>
            <person name="Zimmermann S."/>
            <person name="Boutin S."/>
            <person name="Wagner H."/>
            <person name="Wink M."/>
        </authorList>
    </citation>
    <scope>NUCLEOTIDE SEQUENCE [LARGE SCALE GENOMIC DNA]</scope>
    <source>
        <strain evidence="1 2">473</strain>
    </source>
</reference>
<dbReference type="Proteomes" id="UP000277871">
    <property type="component" value="Unassembled WGS sequence"/>
</dbReference>
<dbReference type="RefSeq" id="WP_121845635.1">
    <property type="nucleotide sequence ID" value="NZ_RDEX01000001.1"/>
</dbReference>
<organism evidence="1 2">
    <name type="scientific">Kocuria tytonicola</name>
    <dbReference type="NCBI Taxonomy" id="2055946"/>
    <lineage>
        <taxon>Bacteria</taxon>
        <taxon>Bacillati</taxon>
        <taxon>Actinomycetota</taxon>
        <taxon>Actinomycetes</taxon>
        <taxon>Micrococcales</taxon>
        <taxon>Micrococcaceae</taxon>
        <taxon>Kocuria</taxon>
    </lineage>
</organism>
<dbReference type="OrthoDB" id="3255135at2"/>
<keyword evidence="2" id="KW-1185">Reference proteome</keyword>
<sequence length="87" mass="9005">MLVRYFAAAAAAAGTDEEHVSTSTVLNRTDLEQLLVTLHPVAPEGERTLAQVLPRCSLLVDGITARDPATPLAPGATVDVLPPFAGG</sequence>
<comment type="caution">
    <text evidence="1">The sequence shown here is derived from an EMBL/GenBank/DDBJ whole genome shotgun (WGS) entry which is preliminary data.</text>
</comment>
<accession>A0A3L9LBC0</accession>
<name>A0A3L9LBC0_9MICC</name>
<evidence type="ECO:0000313" key="1">
    <source>
        <dbReference type="EMBL" id="RLY94387.1"/>
    </source>
</evidence>
<dbReference type="InterPro" id="IPR016155">
    <property type="entry name" value="Mopterin_synth/thiamin_S_b"/>
</dbReference>
<dbReference type="AlphaFoldDB" id="A0A3L9LBC0"/>
<evidence type="ECO:0000313" key="2">
    <source>
        <dbReference type="Proteomes" id="UP000277871"/>
    </source>
</evidence>
<dbReference type="EMBL" id="RDEX01000001">
    <property type="protein sequence ID" value="RLY94387.1"/>
    <property type="molecule type" value="Genomic_DNA"/>
</dbReference>